<dbReference type="SUPFAM" id="SSF81901">
    <property type="entry name" value="HCP-like"/>
    <property type="match status" value="1"/>
</dbReference>
<keyword evidence="1" id="KW-0732">Signal</keyword>
<dbReference type="OrthoDB" id="8561742at2"/>
<dbReference type="PROSITE" id="PS51257">
    <property type="entry name" value="PROKAR_LIPOPROTEIN"/>
    <property type="match status" value="1"/>
</dbReference>
<gene>
    <name evidence="2" type="ORF">C8D97_10548</name>
</gene>
<comment type="caution">
    <text evidence="2">The sequence shown here is derived from an EMBL/GenBank/DDBJ whole genome shotgun (WGS) entry which is preliminary data.</text>
</comment>
<dbReference type="EMBL" id="QGGU01000005">
    <property type="protein sequence ID" value="PWK51733.1"/>
    <property type="molecule type" value="Genomic_DNA"/>
</dbReference>
<reference evidence="2 3" key="1">
    <citation type="submission" date="2018-05" db="EMBL/GenBank/DDBJ databases">
        <title>Genomic Encyclopedia of Type Strains, Phase IV (KMG-IV): sequencing the most valuable type-strain genomes for metagenomic binning, comparative biology and taxonomic classification.</title>
        <authorList>
            <person name="Goeker M."/>
        </authorList>
    </citation>
    <scope>NUCLEOTIDE SEQUENCE [LARGE SCALE GENOMIC DNA]</scope>
    <source>
        <strain evidence="2 3">DSM 25350</strain>
    </source>
</reference>
<feature type="chain" id="PRO_5016463898" evidence="1">
    <location>
        <begin position="19"/>
        <end position="240"/>
    </location>
</feature>
<dbReference type="Gene3D" id="1.25.40.10">
    <property type="entry name" value="Tetratricopeptide repeat domain"/>
    <property type="match status" value="1"/>
</dbReference>
<dbReference type="SMART" id="SM00671">
    <property type="entry name" value="SEL1"/>
    <property type="match status" value="3"/>
</dbReference>
<dbReference type="Pfam" id="PF08238">
    <property type="entry name" value="Sel1"/>
    <property type="match status" value="3"/>
</dbReference>
<evidence type="ECO:0000313" key="3">
    <source>
        <dbReference type="Proteomes" id="UP000245790"/>
    </source>
</evidence>
<proteinExistence type="predicted"/>
<dbReference type="InterPro" id="IPR050767">
    <property type="entry name" value="Sel1_AlgK"/>
</dbReference>
<dbReference type="Proteomes" id="UP000245790">
    <property type="component" value="Unassembled WGS sequence"/>
</dbReference>
<dbReference type="PANTHER" id="PTHR11102:SF160">
    <property type="entry name" value="ERAD-ASSOCIATED E3 UBIQUITIN-PROTEIN LIGASE COMPONENT HRD3"/>
    <property type="match status" value="1"/>
</dbReference>
<dbReference type="RefSeq" id="WP_146196112.1">
    <property type="nucleotide sequence ID" value="NZ_QGGU01000005.1"/>
</dbReference>
<feature type="signal peptide" evidence="1">
    <location>
        <begin position="1"/>
        <end position="18"/>
    </location>
</feature>
<name>A0A316FTP4_9GAMM</name>
<dbReference type="InterPro" id="IPR011990">
    <property type="entry name" value="TPR-like_helical_dom_sf"/>
</dbReference>
<evidence type="ECO:0000256" key="1">
    <source>
        <dbReference type="SAM" id="SignalP"/>
    </source>
</evidence>
<organism evidence="2 3">
    <name type="scientific">Pleionea mediterranea</name>
    <dbReference type="NCBI Taxonomy" id="523701"/>
    <lineage>
        <taxon>Bacteria</taxon>
        <taxon>Pseudomonadati</taxon>
        <taxon>Pseudomonadota</taxon>
        <taxon>Gammaproteobacteria</taxon>
        <taxon>Oceanospirillales</taxon>
        <taxon>Pleioneaceae</taxon>
        <taxon>Pleionea</taxon>
    </lineage>
</organism>
<keyword evidence="3" id="KW-1185">Reference proteome</keyword>
<dbReference type="InterPro" id="IPR006597">
    <property type="entry name" value="Sel1-like"/>
</dbReference>
<dbReference type="AlphaFoldDB" id="A0A316FTP4"/>
<accession>A0A316FTP4</accession>
<evidence type="ECO:0000313" key="2">
    <source>
        <dbReference type="EMBL" id="PWK51733.1"/>
    </source>
</evidence>
<sequence>MHSLKFCMVLLIALLLIACEVRTKDSDVKSACRNQFEQANFDQAFETCLSEAEDGERDALFLLGSFYEKSGTEDHLNQACNLYEQAANKGSGYGMHALAYCYLLGKGREVNVQSGVSWLRQAAKQDFPLSLSTLGKAHYRGEYVDKDEKLSCSLHEKAANYAEPYSMAEYGSCLLAQGEHLGGLLWMYAALEFGEEREDTSKEELLSYIKDDGEQEFLNEVKILIEFSSKRRSVVLAENR</sequence>
<protein>
    <submittedName>
        <fullName evidence="2">Sel1 repeat-containing protein</fullName>
    </submittedName>
</protein>
<dbReference type="PANTHER" id="PTHR11102">
    <property type="entry name" value="SEL-1-LIKE PROTEIN"/>
    <property type="match status" value="1"/>
</dbReference>